<protein>
    <submittedName>
        <fullName evidence="1">Sialate O-acetylesterase</fullName>
    </submittedName>
</protein>
<dbReference type="Proteomes" id="UP000306319">
    <property type="component" value="Unassembled WGS sequence"/>
</dbReference>
<comment type="caution">
    <text evidence="1">The sequence shown here is derived from an EMBL/GenBank/DDBJ whole genome shotgun (WGS) entry which is preliminary data.</text>
</comment>
<sequence>MPSVLSDGVVLQRGVPLKIWGKADPGERVKVSLSGKKQETVAAPDSTWSVTLPPMKAGGPYVMTVNDKSINDVLIGDVYLCSGQSNMELPVNRVLDFFREEVAAYKNPNVREFKTPKEYSFDTEKEDVSAAIWKKAIPGESEKFGALVYFMGKELYEKNGHVPVGIVNSSWGGSRIEAWLSDDALEDYPERKHRLQISADNKYREQLGAGERRAQNLWYAIMNADDPGYKGEKWNSTQLDDTEWNTVELLGKEWGTKDGKAVNGSHWLRKKVTVPAEKSGERAELRLGCIVDADSVWVNGKFVGFTAYQYPPRIYQIPEGVLTSGDNLVCVRVVSNGGTPHFVTDKPHKIIFNDGSEVSLEGEWKHRRGTEMPPTPSVTDFFQTPSVLYNGLIHPFLNIPFRGVVWYQGESDVDIRGEYKSLMKSLIKDWRNAYSDAEMPFYIVELADFLHPDDKYGRKSWQEMRDAQRAAADETDRTWWIKNGDIGEWNDIHPRDKKTPGTRVAEKILSTNSLK</sequence>
<gene>
    <name evidence="1" type="ORF">E5331_10990</name>
</gene>
<keyword evidence="2" id="KW-1185">Reference proteome</keyword>
<name>A0AC61RIR4_9BACT</name>
<reference evidence="1" key="1">
    <citation type="submission" date="2019-04" db="EMBL/GenBank/DDBJ databases">
        <title>Microbes associate with the intestines of laboratory mice.</title>
        <authorList>
            <person name="Navarre W."/>
            <person name="Wong E."/>
            <person name="Huang K."/>
            <person name="Tropini C."/>
            <person name="Ng K."/>
            <person name="Yu B."/>
        </authorList>
    </citation>
    <scope>NUCLEOTIDE SEQUENCE</scope>
    <source>
        <strain evidence="1">NM04_E33</strain>
    </source>
</reference>
<evidence type="ECO:0000313" key="2">
    <source>
        <dbReference type="Proteomes" id="UP000306319"/>
    </source>
</evidence>
<proteinExistence type="predicted"/>
<dbReference type="EMBL" id="SRYB01000015">
    <property type="protein sequence ID" value="TGY78279.1"/>
    <property type="molecule type" value="Genomic_DNA"/>
</dbReference>
<evidence type="ECO:0000313" key="1">
    <source>
        <dbReference type="EMBL" id="TGY78279.1"/>
    </source>
</evidence>
<organism evidence="1 2">
    <name type="scientific">Lepagella muris</name>
    <dbReference type="NCBI Taxonomy" id="3032870"/>
    <lineage>
        <taxon>Bacteria</taxon>
        <taxon>Pseudomonadati</taxon>
        <taxon>Bacteroidota</taxon>
        <taxon>Bacteroidia</taxon>
        <taxon>Bacteroidales</taxon>
        <taxon>Muribaculaceae</taxon>
        <taxon>Lepagella</taxon>
    </lineage>
</organism>
<accession>A0AC61RIR4</accession>